<evidence type="ECO:0000256" key="6">
    <source>
        <dbReference type="ARBA" id="ARBA00022918"/>
    </source>
</evidence>
<keyword evidence="6 11" id="KW-0695">RNA-directed DNA polymerase</keyword>
<comment type="catalytic activity">
    <reaction evidence="9">
        <text>DNA(n) + a 2'-deoxyribonucleoside 5'-triphosphate = DNA(n+1) + diphosphate</text>
        <dbReference type="Rhea" id="RHEA:22508"/>
        <dbReference type="Rhea" id="RHEA-COMP:17339"/>
        <dbReference type="Rhea" id="RHEA-COMP:17340"/>
        <dbReference type="ChEBI" id="CHEBI:33019"/>
        <dbReference type="ChEBI" id="CHEBI:61560"/>
        <dbReference type="ChEBI" id="CHEBI:173112"/>
        <dbReference type="EC" id="2.7.7.49"/>
    </reaction>
</comment>
<evidence type="ECO:0000313" key="12">
    <source>
        <dbReference type="Proteomes" id="UP000777935"/>
    </source>
</evidence>
<dbReference type="PROSITE" id="PS50878">
    <property type="entry name" value="RT_POL"/>
    <property type="match status" value="1"/>
</dbReference>
<evidence type="ECO:0000256" key="9">
    <source>
        <dbReference type="ARBA" id="ARBA00048173"/>
    </source>
</evidence>
<evidence type="ECO:0000259" key="10">
    <source>
        <dbReference type="PROSITE" id="PS50878"/>
    </source>
</evidence>
<evidence type="ECO:0000256" key="3">
    <source>
        <dbReference type="ARBA" id="ARBA00022695"/>
    </source>
</evidence>
<evidence type="ECO:0000256" key="5">
    <source>
        <dbReference type="ARBA" id="ARBA00022842"/>
    </source>
</evidence>
<comment type="similarity">
    <text evidence="8">Belongs to the bacterial reverse transcriptase family.</text>
</comment>
<name>A0ABX2IUS0_9RHOB</name>
<evidence type="ECO:0000256" key="8">
    <source>
        <dbReference type="ARBA" id="ARBA00034120"/>
    </source>
</evidence>
<dbReference type="RefSeq" id="WP_174139446.1">
    <property type="nucleotide sequence ID" value="NZ_JABUFE010000011.1"/>
</dbReference>
<dbReference type="InterPro" id="IPR043502">
    <property type="entry name" value="DNA/RNA_pol_sf"/>
</dbReference>
<keyword evidence="4" id="KW-0479">Metal-binding</keyword>
<dbReference type="Pfam" id="PF00078">
    <property type="entry name" value="RVT_1"/>
    <property type="match status" value="1"/>
</dbReference>
<keyword evidence="7" id="KW-0051">Antiviral defense</keyword>
<evidence type="ECO:0000256" key="2">
    <source>
        <dbReference type="ARBA" id="ARBA00022679"/>
    </source>
</evidence>
<dbReference type="PANTHER" id="PTHR34047">
    <property type="entry name" value="NUCLEAR INTRON MATURASE 1, MITOCHONDRIAL-RELATED"/>
    <property type="match status" value="1"/>
</dbReference>
<keyword evidence="5" id="KW-0460">Magnesium</keyword>
<accession>A0ABX2IUS0</accession>
<dbReference type="InterPro" id="IPR000123">
    <property type="entry name" value="Reverse_transcriptase_msDNA"/>
</dbReference>
<feature type="domain" description="Reverse transcriptase" evidence="10">
    <location>
        <begin position="133"/>
        <end position="363"/>
    </location>
</feature>
<protein>
    <recommendedName>
        <fullName evidence="1">RNA-directed DNA polymerase</fullName>
        <ecNumber evidence="1">2.7.7.49</ecNumber>
    </recommendedName>
</protein>
<evidence type="ECO:0000313" key="11">
    <source>
        <dbReference type="EMBL" id="NSX56295.1"/>
    </source>
</evidence>
<evidence type="ECO:0000256" key="4">
    <source>
        <dbReference type="ARBA" id="ARBA00022723"/>
    </source>
</evidence>
<organism evidence="11 12">
    <name type="scientific">Parasulfitobacter algicola</name>
    <dbReference type="NCBI Taxonomy" id="2614809"/>
    <lineage>
        <taxon>Bacteria</taxon>
        <taxon>Pseudomonadati</taxon>
        <taxon>Pseudomonadota</taxon>
        <taxon>Alphaproteobacteria</taxon>
        <taxon>Rhodobacterales</taxon>
        <taxon>Roseobacteraceae</taxon>
        <taxon>Parasulfitobacter</taxon>
    </lineage>
</organism>
<evidence type="ECO:0000256" key="7">
    <source>
        <dbReference type="ARBA" id="ARBA00023118"/>
    </source>
</evidence>
<comment type="caution">
    <text evidence="11">The sequence shown here is derived from an EMBL/GenBank/DDBJ whole genome shotgun (WGS) entry which is preliminary data.</text>
</comment>
<dbReference type="PANTHER" id="PTHR34047:SF7">
    <property type="entry name" value="RNA-DIRECTED DNA POLYMERASE"/>
    <property type="match status" value="1"/>
</dbReference>
<dbReference type="InterPro" id="IPR051083">
    <property type="entry name" value="GrpII_Intron_Splice-Mob/Def"/>
</dbReference>
<keyword evidence="12" id="KW-1185">Reference proteome</keyword>
<dbReference type="EMBL" id="JABUFE010000011">
    <property type="protein sequence ID" value="NSX56295.1"/>
    <property type="molecule type" value="Genomic_DNA"/>
</dbReference>
<dbReference type="InterPro" id="IPR000477">
    <property type="entry name" value="RT_dom"/>
</dbReference>
<sequence>MNRANLAQSLAGSLVCCDWTLWAVEHHLTSRLPSGWSKTASNLASELIAAFPAPYVPSQAALVQRLISSDYLTRILDHAMKHDLRFSPILDSARFAPIPAFEGLDIPQMTTLSDLADYLALNTDQLVRFTDLMGLSNGTDNVFAPHYRFHLIAKRNGRQRLIEEPKPVLKSLQRRVFQTILNKVPVHDEAYGFVPGRSCRDAAARHTGEQVVIGFDLRNFFPSVSYGRIYGLFRALGYPDGVAHHLCGLCTIRTPPHIRARMSYDDGRGLEARHLPQGAPTSPALANLVCHRLDCRLSGLAHSLDARFTRYADDLTFSGDRRMANAILKVVPQIVTSEGFALNPTKTRCQGQHGRQVTTGIVVNSHINLPRETYDYLKAVLHHLIQPKDPRRGDPAFLKSLSGQIGWVEQINPGKGAKLREKFDQIIQH</sequence>
<dbReference type="CDD" id="cd03487">
    <property type="entry name" value="RT_Bac_retron_II"/>
    <property type="match status" value="1"/>
</dbReference>
<dbReference type="SUPFAM" id="SSF56672">
    <property type="entry name" value="DNA/RNA polymerases"/>
    <property type="match status" value="1"/>
</dbReference>
<dbReference type="Proteomes" id="UP000777935">
    <property type="component" value="Unassembled WGS sequence"/>
</dbReference>
<keyword evidence="2" id="KW-0808">Transferase</keyword>
<dbReference type="EC" id="2.7.7.49" evidence="1"/>
<reference evidence="11 12" key="1">
    <citation type="submission" date="2020-06" db="EMBL/GenBank/DDBJ databases">
        <title>Sulfitobacter algicola sp. nov., isolated from green algae.</title>
        <authorList>
            <person name="Wang C."/>
        </authorList>
    </citation>
    <scope>NUCLEOTIDE SEQUENCE [LARGE SCALE GENOMIC DNA]</scope>
    <source>
        <strain evidence="11 12">1151</strain>
    </source>
</reference>
<evidence type="ECO:0000256" key="1">
    <source>
        <dbReference type="ARBA" id="ARBA00012493"/>
    </source>
</evidence>
<keyword evidence="3" id="KW-0548">Nucleotidyltransferase</keyword>
<proteinExistence type="inferred from homology"/>
<dbReference type="GO" id="GO:0003964">
    <property type="term" value="F:RNA-directed DNA polymerase activity"/>
    <property type="evidence" value="ECO:0007669"/>
    <property type="project" value="UniProtKB-KW"/>
</dbReference>
<dbReference type="PRINTS" id="PR00866">
    <property type="entry name" value="RNADNAPOLMS"/>
</dbReference>
<gene>
    <name evidence="11" type="ORF">HRQ87_15985</name>
</gene>